<sequence length="142" mass="15027">MVYTIVVHLYAKEGKDVEEKISKKLVEASNAFATIESGRLDSNSSGAATRCSTHLANVVVGISPALGATVSPNEADVLALPAYTPRLTLGTTDDCKERVNAQCTSAWTRPFESGTHGHGVMVKVLATIFTATLMIVGPPRIL</sequence>
<dbReference type="EMBL" id="BSXW01000949">
    <property type="protein sequence ID" value="GMF32037.1"/>
    <property type="molecule type" value="Genomic_DNA"/>
</dbReference>
<name>A0A9W6X5N2_9STRA</name>
<organism evidence="1 2">
    <name type="scientific">Phytophthora lilii</name>
    <dbReference type="NCBI Taxonomy" id="2077276"/>
    <lineage>
        <taxon>Eukaryota</taxon>
        <taxon>Sar</taxon>
        <taxon>Stramenopiles</taxon>
        <taxon>Oomycota</taxon>
        <taxon>Peronosporomycetes</taxon>
        <taxon>Peronosporales</taxon>
        <taxon>Peronosporaceae</taxon>
        <taxon>Phytophthora</taxon>
    </lineage>
</organism>
<dbReference type="OrthoDB" id="194076at2759"/>
<proteinExistence type="predicted"/>
<protein>
    <submittedName>
        <fullName evidence="1">Unnamed protein product</fullName>
    </submittedName>
</protein>
<reference evidence="1" key="1">
    <citation type="submission" date="2023-04" db="EMBL/GenBank/DDBJ databases">
        <title>Phytophthora lilii NBRC 32176.</title>
        <authorList>
            <person name="Ichikawa N."/>
            <person name="Sato H."/>
            <person name="Tonouchi N."/>
        </authorList>
    </citation>
    <scope>NUCLEOTIDE SEQUENCE</scope>
    <source>
        <strain evidence="1">NBRC 32176</strain>
    </source>
</reference>
<evidence type="ECO:0000313" key="1">
    <source>
        <dbReference type="EMBL" id="GMF32037.1"/>
    </source>
</evidence>
<keyword evidence="2" id="KW-1185">Reference proteome</keyword>
<dbReference type="AlphaFoldDB" id="A0A9W6X5N2"/>
<comment type="caution">
    <text evidence="1">The sequence shown here is derived from an EMBL/GenBank/DDBJ whole genome shotgun (WGS) entry which is preliminary data.</text>
</comment>
<dbReference type="Proteomes" id="UP001165083">
    <property type="component" value="Unassembled WGS sequence"/>
</dbReference>
<gene>
    <name evidence="1" type="ORF">Plil01_001370600</name>
</gene>
<accession>A0A9W6X5N2</accession>
<evidence type="ECO:0000313" key="2">
    <source>
        <dbReference type="Proteomes" id="UP001165083"/>
    </source>
</evidence>